<dbReference type="RefSeq" id="XP_013243001.1">
    <property type="nucleotide sequence ID" value="XM_013387547.1"/>
</dbReference>
<evidence type="ECO:0000256" key="5">
    <source>
        <dbReference type="SAM" id="MobiDB-lite"/>
    </source>
</evidence>
<accession>A0A066W1J9</accession>
<evidence type="ECO:0000256" key="1">
    <source>
        <dbReference type="ARBA" id="ARBA00001962"/>
    </source>
</evidence>
<dbReference type="InterPro" id="IPR008775">
    <property type="entry name" value="Phytyl_CoA_dOase-like"/>
</dbReference>
<name>A0A066W1J9_TILAU</name>
<dbReference type="OrthoDB" id="445007at2759"/>
<dbReference type="AlphaFoldDB" id="A0A066W1J9"/>
<dbReference type="OMA" id="KYSEDNW"/>
<gene>
    <name evidence="6" type="ORF">K437DRAFT_274379</name>
</gene>
<dbReference type="Pfam" id="PF05721">
    <property type="entry name" value="PhyH"/>
    <property type="match status" value="1"/>
</dbReference>
<reference evidence="6 7" key="1">
    <citation type="submission" date="2014-05" db="EMBL/GenBank/DDBJ databases">
        <title>Draft genome sequence of a rare smut relative, Tilletiaria anomala UBC 951.</title>
        <authorList>
            <consortium name="DOE Joint Genome Institute"/>
            <person name="Toome M."/>
            <person name="Kuo A."/>
            <person name="Henrissat B."/>
            <person name="Lipzen A."/>
            <person name="Tritt A."/>
            <person name="Yoshinaga Y."/>
            <person name="Zane M."/>
            <person name="Barry K."/>
            <person name="Grigoriev I.V."/>
            <person name="Spatafora J.W."/>
            <person name="Aimea M.C."/>
        </authorList>
    </citation>
    <scope>NUCLEOTIDE SEQUENCE [LARGE SCALE GENOMIC DNA]</scope>
    <source>
        <strain evidence="6 7">UBC 951</strain>
    </source>
</reference>
<sequence length="370" mass="40844">MTHEPKPTTLPSSVTAPVAALSSSNDYDGTLTPAQVERFHREGYLVLPNFFDAAPILEHAKQVINGFDPQRHPMTQFSTGEEDDQQMHDRTQSKKHVGDAYFLESGDAMRYFLEEGAVGKDGKLTCEPSRAVNKCGHALHALDPTFAKFSFDRKIQNVARSLNVHKDPRVLQSMIICKQPSIGGAVPSHNDSTFLYTDPPSAVGFWFALEDCTSANGCLSFMPGSHRWPSSTSPAASGAPRPRDDPAYLSKLDLGPARGINKRFVRNDPSDTTQGTSFTALGDGESEEAKWDDEAARMEECKAGALVLIHGSVLHKSEKNLSPKSRYIYTFHMIEGQDKYDDKNWLQPTPKLPFTPLLNPPEAIKQLIEA</sequence>
<evidence type="ECO:0000256" key="4">
    <source>
        <dbReference type="ARBA" id="ARBA00023004"/>
    </source>
</evidence>
<feature type="compositionally biased region" description="Polar residues" evidence="5">
    <location>
        <begin position="270"/>
        <end position="279"/>
    </location>
</feature>
<evidence type="ECO:0000256" key="3">
    <source>
        <dbReference type="ARBA" id="ARBA00022723"/>
    </source>
</evidence>
<dbReference type="Proteomes" id="UP000027361">
    <property type="component" value="Unassembled WGS sequence"/>
</dbReference>
<keyword evidence="7" id="KW-1185">Reference proteome</keyword>
<evidence type="ECO:0000256" key="2">
    <source>
        <dbReference type="ARBA" id="ARBA00005830"/>
    </source>
</evidence>
<feature type="compositionally biased region" description="Basic and acidic residues" evidence="5">
    <location>
        <begin position="85"/>
        <end position="94"/>
    </location>
</feature>
<feature type="region of interest" description="Disordered" evidence="5">
    <location>
        <begin position="229"/>
        <end position="290"/>
    </location>
</feature>
<comment type="cofactor">
    <cofactor evidence="1">
        <name>Fe cation</name>
        <dbReference type="ChEBI" id="CHEBI:24875"/>
    </cofactor>
</comment>
<dbReference type="STRING" id="1037660.A0A066W1J9"/>
<comment type="caution">
    <text evidence="6">The sequence shown here is derived from an EMBL/GenBank/DDBJ whole genome shotgun (WGS) entry which is preliminary data.</text>
</comment>
<comment type="similarity">
    <text evidence="2">Belongs to the PhyH family.</text>
</comment>
<dbReference type="SUPFAM" id="SSF51197">
    <property type="entry name" value="Clavaminate synthase-like"/>
    <property type="match status" value="1"/>
</dbReference>
<dbReference type="HOGENOM" id="CLU_048953_0_1_1"/>
<dbReference type="GO" id="GO:0046872">
    <property type="term" value="F:metal ion binding"/>
    <property type="evidence" value="ECO:0007669"/>
    <property type="project" value="UniProtKB-KW"/>
</dbReference>
<keyword evidence="3" id="KW-0479">Metal-binding</keyword>
<dbReference type="PANTHER" id="PTHR20883">
    <property type="entry name" value="PHYTANOYL-COA DIOXYGENASE DOMAIN CONTAINING 1"/>
    <property type="match status" value="1"/>
</dbReference>
<feature type="region of interest" description="Disordered" evidence="5">
    <location>
        <begin position="69"/>
        <end position="94"/>
    </location>
</feature>
<organism evidence="6 7">
    <name type="scientific">Tilletiaria anomala (strain ATCC 24038 / CBS 436.72 / UBC 951)</name>
    <dbReference type="NCBI Taxonomy" id="1037660"/>
    <lineage>
        <taxon>Eukaryota</taxon>
        <taxon>Fungi</taxon>
        <taxon>Dikarya</taxon>
        <taxon>Basidiomycota</taxon>
        <taxon>Ustilaginomycotina</taxon>
        <taxon>Exobasidiomycetes</taxon>
        <taxon>Georgefischeriales</taxon>
        <taxon>Tilletiariaceae</taxon>
        <taxon>Tilletiaria</taxon>
    </lineage>
</organism>
<dbReference type="Gene3D" id="2.60.120.620">
    <property type="entry name" value="q2cbj1_9rhob like domain"/>
    <property type="match status" value="2"/>
</dbReference>
<evidence type="ECO:0000313" key="7">
    <source>
        <dbReference type="Proteomes" id="UP000027361"/>
    </source>
</evidence>
<keyword evidence="4" id="KW-0408">Iron</keyword>
<dbReference type="InParanoid" id="A0A066W1J9"/>
<protein>
    <submittedName>
        <fullName evidence="6">PhyH-domain-containing protein</fullName>
    </submittedName>
</protein>
<dbReference type="EMBL" id="JMSN01000046">
    <property type="protein sequence ID" value="KDN44934.1"/>
    <property type="molecule type" value="Genomic_DNA"/>
</dbReference>
<proteinExistence type="inferred from homology"/>
<dbReference type="GeneID" id="25266521"/>
<feature type="compositionally biased region" description="Low complexity" evidence="5">
    <location>
        <begin position="229"/>
        <end position="240"/>
    </location>
</feature>
<evidence type="ECO:0000313" key="6">
    <source>
        <dbReference type="EMBL" id="KDN44934.1"/>
    </source>
</evidence>
<dbReference type="PANTHER" id="PTHR20883:SF15">
    <property type="entry name" value="PHYTANOYL-COA DIOXYGENASE DOMAIN-CONTAINING PROTEIN 1"/>
    <property type="match status" value="1"/>
</dbReference>